<evidence type="ECO:0000256" key="6">
    <source>
        <dbReference type="ARBA" id="ARBA00047984"/>
    </source>
</evidence>
<dbReference type="Gene3D" id="3.40.50.300">
    <property type="entry name" value="P-loop containing nucleotide triphosphate hydrolases"/>
    <property type="match status" value="2"/>
</dbReference>
<keyword evidence="3" id="KW-0378">Hydrolase</keyword>
<dbReference type="GO" id="GO:0003724">
    <property type="term" value="F:RNA helicase activity"/>
    <property type="evidence" value="ECO:0007669"/>
    <property type="project" value="UniProtKB-EC"/>
</dbReference>
<dbReference type="SMART" id="SM00487">
    <property type="entry name" value="DEXDc"/>
    <property type="match status" value="1"/>
</dbReference>
<evidence type="ECO:0000259" key="8">
    <source>
        <dbReference type="PROSITE" id="PS51194"/>
    </source>
</evidence>
<evidence type="ECO:0000256" key="2">
    <source>
        <dbReference type="ARBA" id="ARBA00022741"/>
    </source>
</evidence>
<dbReference type="InterPro" id="IPR027417">
    <property type="entry name" value="P-loop_NTPase"/>
</dbReference>
<evidence type="ECO:0000313" key="9">
    <source>
        <dbReference type="EMBL" id="KAA8527566.1"/>
    </source>
</evidence>
<evidence type="ECO:0000256" key="3">
    <source>
        <dbReference type="ARBA" id="ARBA00022801"/>
    </source>
</evidence>
<evidence type="ECO:0000256" key="4">
    <source>
        <dbReference type="ARBA" id="ARBA00022806"/>
    </source>
</evidence>
<dbReference type="EC" id="3.6.4.13" evidence="1"/>
<dbReference type="Proteomes" id="UP000325577">
    <property type="component" value="Linkage Group LG21"/>
</dbReference>
<dbReference type="InterPro" id="IPR001650">
    <property type="entry name" value="Helicase_C-like"/>
</dbReference>
<dbReference type="PROSITE" id="PS51192">
    <property type="entry name" value="HELICASE_ATP_BIND_1"/>
    <property type="match status" value="1"/>
</dbReference>
<dbReference type="Pfam" id="PF00271">
    <property type="entry name" value="Helicase_C"/>
    <property type="match status" value="1"/>
</dbReference>
<feature type="domain" description="Helicase C-terminal" evidence="8">
    <location>
        <begin position="289"/>
        <end position="460"/>
    </location>
</feature>
<keyword evidence="5" id="KW-0067">ATP-binding</keyword>
<dbReference type="PROSITE" id="PS51194">
    <property type="entry name" value="HELICASE_CTER"/>
    <property type="match status" value="1"/>
</dbReference>
<name>A0A5J5ACU1_9ASTE</name>
<dbReference type="Pfam" id="PF25884">
    <property type="entry name" value="At5g19230"/>
    <property type="match status" value="1"/>
</dbReference>
<accession>A0A5J5ACU1</accession>
<dbReference type="Pfam" id="PF00270">
    <property type="entry name" value="DEAD"/>
    <property type="match status" value="1"/>
</dbReference>
<dbReference type="GO" id="GO:0016787">
    <property type="term" value="F:hydrolase activity"/>
    <property type="evidence" value="ECO:0007669"/>
    <property type="project" value="UniProtKB-KW"/>
</dbReference>
<dbReference type="InterPro" id="IPR050547">
    <property type="entry name" value="DEAD_box_RNA_helicases"/>
</dbReference>
<evidence type="ECO:0000256" key="5">
    <source>
        <dbReference type="ARBA" id="ARBA00022840"/>
    </source>
</evidence>
<dbReference type="CDD" id="cd00268">
    <property type="entry name" value="DEADc"/>
    <property type="match status" value="1"/>
</dbReference>
<comment type="catalytic activity">
    <reaction evidence="6">
        <text>ATP + H2O = ADP + phosphate + H(+)</text>
        <dbReference type="Rhea" id="RHEA:13065"/>
        <dbReference type="ChEBI" id="CHEBI:15377"/>
        <dbReference type="ChEBI" id="CHEBI:15378"/>
        <dbReference type="ChEBI" id="CHEBI:30616"/>
        <dbReference type="ChEBI" id="CHEBI:43474"/>
        <dbReference type="ChEBI" id="CHEBI:456216"/>
        <dbReference type="EC" id="3.6.4.13"/>
    </reaction>
</comment>
<dbReference type="InterPro" id="IPR044742">
    <property type="entry name" value="DEAD/DEAH_RhlB"/>
</dbReference>
<keyword evidence="10" id="KW-1185">Reference proteome</keyword>
<dbReference type="CDD" id="cd18787">
    <property type="entry name" value="SF2_C_DEAD"/>
    <property type="match status" value="1"/>
</dbReference>
<dbReference type="InterPro" id="IPR011545">
    <property type="entry name" value="DEAD/DEAH_box_helicase_dom"/>
</dbReference>
<sequence>MACFSAAQLHSLSWTSAPHRLLSPTQNPNCTRSLCINCTNRTLISLSNHRPSRVSLSSSFVTNEADVAEGPSTLRELCKGHVPEHVLCRMEEIGFVMPTDVQRQALPILLSGRDCILHAQTGSGKTLAYLLLIFSVINTQRSAMQALIVVPTRELGMQVTKVARVLAAKPVELGFEQKSCTVMALLDGGMLRRHKTWLKAEPPTIVVATLGSLCQMLEKQNFKLESMRVLVIDEVDFMFNSSKQVSSLRKLLTSYSLSNSRQTVFASASIPQHRHFLYDCIQQKWTKGDVVHVHVNPVEPMPSCLHHRFVICSKKARHQTLLSLLQSDAPLSAIIFLGEQSEKSKKTILLLEENMNFNLRAASLSEVRQGGGYLLVATDIAARGVDLPETTHIYNFELPRTAVDYLHRAGRTGRKPFSDNECFVTSIISSEERNRLCSVAPVSAPGAKDSRLPSIVGNPMERVLNGIEWKNEWRRFKSQLPKTTLYLDDVVCSQIAAFHRYNALHRHLHFSVIQDPTTMACLRLCFLLTLLLQSVLLIKHTVKCDDEEENLFEGINRYRASSNLTALTKNDKAECLAKEMADQFKNQPCTNTTGSNTVPGTEPQFSNYPSLLAKCHLNVTSTRDGAILPACVPKLVPSIVLSNFTQSQYSDYLNDTKFMGAGIGSEDNWIVVILTTNTPGGSFAADSSASLVSKWRERLHWQNIIFW</sequence>
<feature type="domain" description="Helicase ATP-binding" evidence="7">
    <location>
        <begin position="106"/>
        <end position="288"/>
    </location>
</feature>
<dbReference type="PANTHER" id="PTHR47963:SF10">
    <property type="entry name" value="ATP-DEPENDENT RNA HELICASE DDX6_DHH1"/>
    <property type="match status" value="1"/>
</dbReference>
<dbReference type="GO" id="GO:0005524">
    <property type="term" value="F:ATP binding"/>
    <property type="evidence" value="ECO:0007669"/>
    <property type="project" value="UniProtKB-KW"/>
</dbReference>
<dbReference type="EMBL" id="CM018045">
    <property type="protein sequence ID" value="KAA8527566.1"/>
    <property type="molecule type" value="Genomic_DNA"/>
</dbReference>
<evidence type="ECO:0000313" key="10">
    <source>
        <dbReference type="Proteomes" id="UP000325577"/>
    </source>
</evidence>
<dbReference type="OrthoDB" id="10256233at2759"/>
<evidence type="ECO:0000259" key="7">
    <source>
        <dbReference type="PROSITE" id="PS51192"/>
    </source>
</evidence>
<dbReference type="PANTHER" id="PTHR47963">
    <property type="entry name" value="DEAD-BOX ATP-DEPENDENT RNA HELICASE 47, MITOCHONDRIAL"/>
    <property type="match status" value="1"/>
</dbReference>
<dbReference type="SUPFAM" id="SSF52540">
    <property type="entry name" value="P-loop containing nucleoside triphosphate hydrolases"/>
    <property type="match status" value="1"/>
</dbReference>
<organism evidence="9 10">
    <name type="scientific">Nyssa sinensis</name>
    <dbReference type="NCBI Taxonomy" id="561372"/>
    <lineage>
        <taxon>Eukaryota</taxon>
        <taxon>Viridiplantae</taxon>
        <taxon>Streptophyta</taxon>
        <taxon>Embryophyta</taxon>
        <taxon>Tracheophyta</taxon>
        <taxon>Spermatophyta</taxon>
        <taxon>Magnoliopsida</taxon>
        <taxon>eudicotyledons</taxon>
        <taxon>Gunneridae</taxon>
        <taxon>Pentapetalae</taxon>
        <taxon>asterids</taxon>
        <taxon>Cornales</taxon>
        <taxon>Nyssaceae</taxon>
        <taxon>Nyssa</taxon>
    </lineage>
</organism>
<proteinExistence type="predicted"/>
<evidence type="ECO:0000256" key="1">
    <source>
        <dbReference type="ARBA" id="ARBA00012552"/>
    </source>
</evidence>
<keyword evidence="4" id="KW-0347">Helicase</keyword>
<protein>
    <recommendedName>
        <fullName evidence="1">RNA helicase</fullName>
        <ecNumber evidence="1">3.6.4.13</ecNumber>
    </recommendedName>
</protein>
<dbReference type="SMART" id="SM00490">
    <property type="entry name" value="HELICc"/>
    <property type="match status" value="1"/>
</dbReference>
<dbReference type="InterPro" id="IPR059083">
    <property type="entry name" value="At5g19230_dom"/>
</dbReference>
<keyword evidence="2" id="KW-0547">Nucleotide-binding</keyword>
<dbReference type="GO" id="GO:0003723">
    <property type="term" value="F:RNA binding"/>
    <property type="evidence" value="ECO:0007669"/>
    <property type="project" value="TreeGrafter"/>
</dbReference>
<gene>
    <name evidence="9" type="ORF">F0562_034719</name>
</gene>
<dbReference type="AlphaFoldDB" id="A0A5J5ACU1"/>
<dbReference type="InterPro" id="IPR014001">
    <property type="entry name" value="Helicase_ATP-bd"/>
</dbReference>
<reference evidence="9 10" key="1">
    <citation type="submission" date="2019-09" db="EMBL/GenBank/DDBJ databases">
        <title>A chromosome-level genome assembly of the Chinese tupelo Nyssa sinensis.</title>
        <authorList>
            <person name="Yang X."/>
            <person name="Kang M."/>
            <person name="Yang Y."/>
            <person name="Xiong H."/>
            <person name="Wang M."/>
            <person name="Zhang Z."/>
            <person name="Wang Z."/>
            <person name="Wu H."/>
            <person name="Ma T."/>
            <person name="Liu J."/>
            <person name="Xi Z."/>
        </authorList>
    </citation>
    <scope>NUCLEOTIDE SEQUENCE [LARGE SCALE GENOMIC DNA]</scope>
    <source>
        <strain evidence="9">J267</strain>
        <tissue evidence="9">Leaf</tissue>
    </source>
</reference>